<dbReference type="EMBL" id="SNZA01000002">
    <property type="protein sequence ID" value="TDR13848.1"/>
    <property type="molecule type" value="Genomic_DNA"/>
</dbReference>
<accession>A0A4R6XDW7</accession>
<dbReference type="AlphaFoldDB" id="A0A4R6XDW7"/>
<dbReference type="SUPFAM" id="SSF51215">
    <property type="entry name" value="Regulatory protein AraC"/>
    <property type="match status" value="1"/>
</dbReference>
<dbReference type="Gene3D" id="2.60.120.10">
    <property type="entry name" value="Jelly Rolls"/>
    <property type="match status" value="1"/>
</dbReference>
<dbReference type="Proteomes" id="UP000295729">
    <property type="component" value="Unassembled WGS sequence"/>
</dbReference>
<dbReference type="Gene3D" id="1.10.10.60">
    <property type="entry name" value="Homeodomain-like"/>
    <property type="match status" value="2"/>
</dbReference>
<dbReference type="InterPro" id="IPR009057">
    <property type="entry name" value="Homeodomain-like_sf"/>
</dbReference>
<comment type="caution">
    <text evidence="6">The sequence shown here is derived from an EMBL/GenBank/DDBJ whole genome shotgun (WGS) entry which is preliminary data.</text>
</comment>
<evidence type="ECO:0000313" key="7">
    <source>
        <dbReference type="Proteomes" id="UP000295729"/>
    </source>
</evidence>
<sequence length="276" mass="31334">MQENLSEILIEEIKEVYFGQVHYPAGGTHGPRIQRGIQLFHLISGAVTFDIEGQLIALKPGDMCLLLPGQQEYHRFSDTEESQHSWCQFDFETRPEHLNAWLKQGPTVVQCNNDMERFMALGLSLTRTLELSVQPTLQALGLSLLRYFMALPASMSVNEQHLAPPSRAIRSACDYMKANLSNSMGLVDVAEHSHVTVNHLIVLFRQHLGLTPSRYLWQLRTHHAALLLRRTSLPIAQVAEQSGFSSAFHFSRVFKQHYNLSPKQFRFTAQQESGHS</sequence>
<keyword evidence="1" id="KW-0805">Transcription regulation</keyword>
<evidence type="ECO:0000313" key="6">
    <source>
        <dbReference type="EMBL" id="TDR13848.1"/>
    </source>
</evidence>
<dbReference type="Pfam" id="PF12833">
    <property type="entry name" value="HTH_18"/>
    <property type="match status" value="1"/>
</dbReference>
<keyword evidence="3" id="KW-0010">Activator</keyword>
<protein>
    <submittedName>
        <fullName evidence="6">AraC family transcriptional regulator</fullName>
    </submittedName>
</protein>
<feature type="domain" description="HTH araC/xylS-type" evidence="5">
    <location>
        <begin position="170"/>
        <end position="268"/>
    </location>
</feature>
<evidence type="ECO:0000256" key="4">
    <source>
        <dbReference type="ARBA" id="ARBA00023163"/>
    </source>
</evidence>
<keyword evidence="4" id="KW-0804">Transcription</keyword>
<dbReference type="PRINTS" id="PR00032">
    <property type="entry name" value="HTHARAC"/>
</dbReference>
<dbReference type="PANTHER" id="PTHR43280:SF2">
    <property type="entry name" value="HTH-TYPE TRANSCRIPTIONAL REGULATOR EXSA"/>
    <property type="match status" value="1"/>
</dbReference>
<evidence type="ECO:0000259" key="5">
    <source>
        <dbReference type="PROSITE" id="PS01124"/>
    </source>
</evidence>
<gene>
    <name evidence="6" type="ORF">C8D85_1379</name>
</gene>
<dbReference type="PANTHER" id="PTHR43280">
    <property type="entry name" value="ARAC-FAMILY TRANSCRIPTIONAL REGULATOR"/>
    <property type="match status" value="1"/>
</dbReference>
<dbReference type="GO" id="GO:0003700">
    <property type="term" value="F:DNA-binding transcription factor activity"/>
    <property type="evidence" value="ECO:0007669"/>
    <property type="project" value="InterPro"/>
</dbReference>
<keyword evidence="2" id="KW-0238">DNA-binding</keyword>
<name>A0A4R6XDW7_9GAMM</name>
<dbReference type="InterPro" id="IPR037923">
    <property type="entry name" value="HTH-like"/>
</dbReference>
<dbReference type="Pfam" id="PF02311">
    <property type="entry name" value="AraC_binding"/>
    <property type="match status" value="1"/>
</dbReference>
<dbReference type="PROSITE" id="PS01124">
    <property type="entry name" value="HTH_ARAC_FAMILY_2"/>
    <property type="match status" value="1"/>
</dbReference>
<reference evidence="6 7" key="1">
    <citation type="submission" date="2019-03" db="EMBL/GenBank/DDBJ databases">
        <title>Genomic Encyclopedia of Type Strains, Phase IV (KMG-IV): sequencing the most valuable type-strain genomes for metagenomic binning, comparative biology and taxonomic classification.</title>
        <authorList>
            <person name="Goeker M."/>
        </authorList>
    </citation>
    <scope>NUCLEOTIDE SEQUENCE [LARGE SCALE GENOMIC DNA]</scope>
    <source>
        <strain evidence="6 7">DSM 5604</strain>
    </source>
</reference>
<dbReference type="SMART" id="SM00342">
    <property type="entry name" value="HTH_ARAC"/>
    <property type="match status" value="1"/>
</dbReference>
<evidence type="ECO:0000256" key="3">
    <source>
        <dbReference type="ARBA" id="ARBA00023159"/>
    </source>
</evidence>
<dbReference type="InterPro" id="IPR003313">
    <property type="entry name" value="AraC-bd"/>
</dbReference>
<dbReference type="GO" id="GO:0043565">
    <property type="term" value="F:sequence-specific DNA binding"/>
    <property type="evidence" value="ECO:0007669"/>
    <property type="project" value="InterPro"/>
</dbReference>
<dbReference type="InterPro" id="IPR020449">
    <property type="entry name" value="Tscrpt_reg_AraC-type_HTH"/>
</dbReference>
<dbReference type="InterPro" id="IPR018060">
    <property type="entry name" value="HTH_AraC"/>
</dbReference>
<organism evidence="6 7">
    <name type="scientific">Marinomonas communis</name>
    <dbReference type="NCBI Taxonomy" id="28254"/>
    <lineage>
        <taxon>Bacteria</taxon>
        <taxon>Pseudomonadati</taxon>
        <taxon>Pseudomonadota</taxon>
        <taxon>Gammaproteobacteria</taxon>
        <taxon>Oceanospirillales</taxon>
        <taxon>Oceanospirillaceae</taxon>
        <taxon>Marinomonas</taxon>
    </lineage>
</organism>
<proteinExistence type="predicted"/>
<dbReference type="SUPFAM" id="SSF46689">
    <property type="entry name" value="Homeodomain-like"/>
    <property type="match status" value="2"/>
</dbReference>
<keyword evidence="7" id="KW-1185">Reference proteome</keyword>
<evidence type="ECO:0000256" key="1">
    <source>
        <dbReference type="ARBA" id="ARBA00023015"/>
    </source>
</evidence>
<dbReference type="OrthoDB" id="5622169at2"/>
<dbReference type="InterPro" id="IPR014710">
    <property type="entry name" value="RmlC-like_jellyroll"/>
</dbReference>
<evidence type="ECO:0000256" key="2">
    <source>
        <dbReference type="ARBA" id="ARBA00023125"/>
    </source>
</evidence>
<dbReference type="RefSeq" id="WP_133560995.1">
    <property type="nucleotide sequence ID" value="NZ_SNZA01000002.1"/>
</dbReference>